<dbReference type="InterPro" id="IPR014756">
    <property type="entry name" value="Ig_E-set"/>
</dbReference>
<dbReference type="GO" id="GO:0031588">
    <property type="term" value="C:nucleotide-activated protein kinase complex"/>
    <property type="evidence" value="ECO:0007669"/>
    <property type="project" value="TreeGrafter"/>
</dbReference>
<feature type="compositionally biased region" description="Low complexity" evidence="2">
    <location>
        <begin position="103"/>
        <end position="119"/>
    </location>
</feature>
<dbReference type="InterPro" id="IPR006828">
    <property type="entry name" value="ASC_dom"/>
</dbReference>
<dbReference type="InterPro" id="IPR050827">
    <property type="entry name" value="CRP1_MDG1_kinase"/>
</dbReference>
<dbReference type="SUPFAM" id="SSF160219">
    <property type="entry name" value="AMPKBI-like"/>
    <property type="match status" value="1"/>
</dbReference>
<dbReference type="GO" id="GO:0019901">
    <property type="term" value="F:protein kinase binding"/>
    <property type="evidence" value="ECO:0007669"/>
    <property type="project" value="TreeGrafter"/>
</dbReference>
<evidence type="ECO:0000256" key="1">
    <source>
        <dbReference type="ARBA" id="ARBA00010926"/>
    </source>
</evidence>
<dbReference type="VEuPathDB" id="FungiDB:AB675_1437"/>
<dbReference type="OrthoDB" id="531008at2759"/>
<dbReference type="SUPFAM" id="SSF81296">
    <property type="entry name" value="E set domains"/>
    <property type="match status" value="1"/>
</dbReference>
<feature type="region of interest" description="Disordered" evidence="2">
    <location>
        <begin position="333"/>
        <end position="357"/>
    </location>
</feature>
<feature type="domain" description="Association with the SNF1 complex (ASC)" evidence="3">
    <location>
        <begin position="375"/>
        <end position="482"/>
    </location>
</feature>
<dbReference type="Pfam" id="PF04739">
    <property type="entry name" value="AMPKBI"/>
    <property type="match status" value="1"/>
</dbReference>
<dbReference type="GeneID" id="28733208"/>
<comment type="similarity">
    <text evidence="1">Belongs to the 5'-AMP-activated protein kinase beta subunit family.</text>
</comment>
<proteinExistence type="inferred from homology"/>
<reference evidence="4 5" key="1">
    <citation type="submission" date="2015-06" db="EMBL/GenBank/DDBJ databases">
        <title>Draft genome of the ant-associated black yeast Phialophora attae CBS 131958.</title>
        <authorList>
            <person name="Moreno L.F."/>
            <person name="Stielow B.J."/>
            <person name="de Hoog S."/>
            <person name="Vicente V.A."/>
            <person name="Weiss V.A."/>
            <person name="de Vries M."/>
            <person name="Cruz L.M."/>
            <person name="Souza E.M."/>
        </authorList>
    </citation>
    <scope>NUCLEOTIDE SEQUENCE [LARGE SCALE GENOMIC DNA]</scope>
    <source>
        <strain evidence="4 5">CBS 131958</strain>
    </source>
</reference>
<dbReference type="GO" id="GO:0005634">
    <property type="term" value="C:nucleus"/>
    <property type="evidence" value="ECO:0007669"/>
    <property type="project" value="TreeGrafter"/>
</dbReference>
<evidence type="ECO:0000313" key="5">
    <source>
        <dbReference type="Proteomes" id="UP000038010"/>
    </source>
</evidence>
<dbReference type="InterPro" id="IPR037256">
    <property type="entry name" value="ASC_dom_sf"/>
</dbReference>
<dbReference type="STRING" id="1664694.A0A0N1NYI5"/>
<dbReference type="Proteomes" id="UP000038010">
    <property type="component" value="Unassembled WGS sequence"/>
</dbReference>
<protein>
    <submittedName>
        <fullName evidence="4">SNF1 protein kinase subunit beta-2</fullName>
    </submittedName>
</protein>
<feature type="region of interest" description="Disordered" evidence="2">
    <location>
        <begin position="1"/>
        <end position="165"/>
    </location>
</feature>
<dbReference type="PANTHER" id="PTHR10343:SF84">
    <property type="entry name" value="5'-AMP-ACTIVATED PROTEIN KINASE SUBUNIT BETA-1"/>
    <property type="match status" value="1"/>
</dbReference>
<sequence length="494" mass="54268">MGNQASSEEKKSSRTSHHPPPVEKDRRVNRRQSVQALQVNSRAANPDPAATTASATATTSSRPFETSELAQYVQASPSPDSSAKRVSRMPSRRKREEGEPSRSKASPVSVPSVAQSSVPMKVPVSRSKQEAMEKKAFEETWDNPPKPSQYDGADDRRYLPASEMRPQRMPLPIAGEVQPIPESPTLEPADAGMQDVPIFDDDVGGLAPEAQQLRRKSSVMSAGSTDDEEMDEELPPADPAAGTVQTTIEWLHAGSRVFITGTFANWERKFKMHHLKDGRKGHFVSLALPPGTHHLMFLVDEVMTTNPDLPTAVDYNNVLVNYIEIATEDVAKARRESTQAPPEERDIPQPTQQQAMDDDDGIEVPMDEEADLLAEEILPGDFRQIIPQALDDIDLDERDQKYQDALHVISTTTGPPSLPLFLGKAILNGVLPNKDDSSVLGLPNHTVLNHLMTSSVRNGVLATSTTTRYKKKYVTTISFKPVPVPRTDRAAPGQ</sequence>
<keyword evidence="5" id="KW-1185">Reference proteome</keyword>
<gene>
    <name evidence="4" type="ORF">AB675_1437</name>
</gene>
<dbReference type="AlphaFoldDB" id="A0A0N1NYI5"/>
<feature type="compositionally biased region" description="Acidic residues" evidence="2">
    <location>
        <begin position="225"/>
        <end position="235"/>
    </location>
</feature>
<dbReference type="CDD" id="cd02859">
    <property type="entry name" value="E_set_AMPKbeta_like_N"/>
    <property type="match status" value="1"/>
</dbReference>
<feature type="compositionally biased region" description="Basic and acidic residues" evidence="2">
    <location>
        <begin position="127"/>
        <end position="138"/>
    </location>
</feature>
<dbReference type="Gene3D" id="2.60.40.10">
    <property type="entry name" value="Immunoglobulins"/>
    <property type="match status" value="1"/>
</dbReference>
<organism evidence="4 5">
    <name type="scientific">Cyphellophora attinorum</name>
    <dbReference type="NCBI Taxonomy" id="1664694"/>
    <lineage>
        <taxon>Eukaryota</taxon>
        <taxon>Fungi</taxon>
        <taxon>Dikarya</taxon>
        <taxon>Ascomycota</taxon>
        <taxon>Pezizomycotina</taxon>
        <taxon>Eurotiomycetes</taxon>
        <taxon>Chaetothyriomycetidae</taxon>
        <taxon>Chaetothyriales</taxon>
        <taxon>Cyphellophoraceae</taxon>
        <taxon>Cyphellophora</taxon>
    </lineage>
</organism>
<dbReference type="RefSeq" id="XP_017997186.1">
    <property type="nucleotide sequence ID" value="XM_018141328.1"/>
</dbReference>
<comment type="caution">
    <text evidence="4">The sequence shown here is derived from an EMBL/GenBank/DDBJ whole genome shotgun (WGS) entry which is preliminary data.</text>
</comment>
<dbReference type="GO" id="GO:0007165">
    <property type="term" value="P:signal transduction"/>
    <property type="evidence" value="ECO:0007669"/>
    <property type="project" value="TreeGrafter"/>
</dbReference>
<feature type="compositionally biased region" description="Low complexity" evidence="2">
    <location>
        <begin position="49"/>
        <end position="61"/>
    </location>
</feature>
<accession>A0A0N1NYI5</accession>
<evidence type="ECO:0000313" key="4">
    <source>
        <dbReference type="EMBL" id="KPI37223.1"/>
    </source>
</evidence>
<keyword evidence="4" id="KW-0418">Kinase</keyword>
<feature type="compositionally biased region" description="Polar residues" evidence="2">
    <location>
        <begin position="31"/>
        <end position="43"/>
    </location>
</feature>
<feature type="compositionally biased region" description="Basic and acidic residues" evidence="2">
    <location>
        <begin position="333"/>
        <end position="347"/>
    </location>
</feature>
<evidence type="ECO:0000256" key="2">
    <source>
        <dbReference type="SAM" id="MobiDB-lite"/>
    </source>
</evidence>
<dbReference type="SMART" id="SM01010">
    <property type="entry name" value="AMPKBI"/>
    <property type="match status" value="1"/>
</dbReference>
<dbReference type="Pfam" id="PF16561">
    <property type="entry name" value="AMPK1_CBM"/>
    <property type="match status" value="1"/>
</dbReference>
<name>A0A0N1NYI5_9EURO</name>
<dbReference type="EMBL" id="LFJN01000025">
    <property type="protein sequence ID" value="KPI37223.1"/>
    <property type="molecule type" value="Genomic_DNA"/>
</dbReference>
<dbReference type="InterPro" id="IPR013783">
    <property type="entry name" value="Ig-like_fold"/>
</dbReference>
<dbReference type="PANTHER" id="PTHR10343">
    <property type="entry name" value="5'-AMP-ACTIVATED PROTEIN KINASE , BETA SUBUNIT"/>
    <property type="match status" value="1"/>
</dbReference>
<dbReference type="GO" id="GO:0005737">
    <property type="term" value="C:cytoplasm"/>
    <property type="evidence" value="ECO:0007669"/>
    <property type="project" value="TreeGrafter"/>
</dbReference>
<keyword evidence="4" id="KW-0808">Transferase</keyword>
<dbReference type="InterPro" id="IPR032640">
    <property type="entry name" value="AMPK1_CBM"/>
</dbReference>
<feature type="region of interest" description="Disordered" evidence="2">
    <location>
        <begin position="209"/>
        <end position="237"/>
    </location>
</feature>
<evidence type="ECO:0000259" key="3">
    <source>
        <dbReference type="SMART" id="SM01010"/>
    </source>
</evidence>
<dbReference type="GO" id="GO:0016301">
    <property type="term" value="F:kinase activity"/>
    <property type="evidence" value="ECO:0007669"/>
    <property type="project" value="UniProtKB-KW"/>
</dbReference>
<dbReference type="Gene3D" id="6.20.250.60">
    <property type="match status" value="1"/>
</dbReference>